<sequence>MTQGSSKLQSKRPNATGAEMEPPAPAYSTNLLAPNRGDIPFNSEDSLTEIENDPSLVASMPSPPFDASGARTTAASLQETVGDEAKANDSFRSGRSSLLDLFLSDESEATDRDDMSLSSSIQDVEANSNPEGHQSSGHWTSCDEEDVRASEGTDDYNDLACKHDDKGELAHDGQDDDGHSDSEDQESATFCDSDAAKEEAIRDGFLGFLCGYLQNDFFQKAMDWLTKLWEYFTKKIGRSSGDDGAQGTEDVAGELLDFADAGAQSALKQSVQSGGFGGGGGGAPIPMPPPGVAEMAVSAANTASVSTASGAAAAGAAGATAGSIGGMTSAVVSAVTGTAVLSQAGTALGVSVVAITAAAVSTGVTLSQTSNSATAPIPSLIDSFTPPVCSAESVSKIGYVELQIKALPPIVLEEQKDRMEYLFRNLYNEITGMCLDPYNRVLQQSKVYKWETDWGIANFTDTSNATREAYEQALANSITTTYWEAVVDCNGCPDHEPLFEVGGQNSNDASLQWYQTSGGGVRYNKASGPCWWGE</sequence>
<feature type="compositionally biased region" description="Acidic residues" evidence="1">
    <location>
        <begin position="142"/>
        <end position="157"/>
    </location>
</feature>
<organism evidence="2 3">
    <name type="scientific">Seminavis robusta</name>
    <dbReference type="NCBI Taxonomy" id="568900"/>
    <lineage>
        <taxon>Eukaryota</taxon>
        <taxon>Sar</taxon>
        <taxon>Stramenopiles</taxon>
        <taxon>Ochrophyta</taxon>
        <taxon>Bacillariophyta</taxon>
        <taxon>Bacillariophyceae</taxon>
        <taxon>Bacillariophycidae</taxon>
        <taxon>Naviculales</taxon>
        <taxon>Naviculaceae</taxon>
        <taxon>Seminavis</taxon>
    </lineage>
</organism>
<protein>
    <submittedName>
        <fullName evidence="2">Uncharacterized protein</fullName>
    </submittedName>
</protein>
<name>A0A9N8DCC1_9STRA</name>
<feature type="compositionally biased region" description="Polar residues" evidence="1">
    <location>
        <begin position="70"/>
        <end position="79"/>
    </location>
</feature>
<proteinExistence type="predicted"/>
<dbReference type="Proteomes" id="UP001153069">
    <property type="component" value="Unassembled WGS sequence"/>
</dbReference>
<evidence type="ECO:0000313" key="2">
    <source>
        <dbReference type="EMBL" id="CAB9499296.1"/>
    </source>
</evidence>
<evidence type="ECO:0000313" key="3">
    <source>
        <dbReference type="Proteomes" id="UP001153069"/>
    </source>
</evidence>
<feature type="compositionally biased region" description="Basic and acidic residues" evidence="1">
    <location>
        <begin position="160"/>
        <end position="182"/>
    </location>
</feature>
<evidence type="ECO:0000256" key="1">
    <source>
        <dbReference type="SAM" id="MobiDB-lite"/>
    </source>
</evidence>
<dbReference type="AlphaFoldDB" id="A0A9N8DCC1"/>
<keyword evidence="3" id="KW-1185">Reference proteome</keyword>
<reference evidence="2" key="1">
    <citation type="submission" date="2020-06" db="EMBL/GenBank/DDBJ databases">
        <authorList>
            <consortium name="Plant Systems Biology data submission"/>
        </authorList>
    </citation>
    <scope>NUCLEOTIDE SEQUENCE</scope>
    <source>
        <strain evidence="2">D6</strain>
    </source>
</reference>
<accession>A0A9N8DCC1</accession>
<feature type="region of interest" description="Disordered" evidence="1">
    <location>
        <begin position="107"/>
        <end position="191"/>
    </location>
</feature>
<comment type="caution">
    <text evidence="2">The sequence shown here is derived from an EMBL/GenBank/DDBJ whole genome shotgun (WGS) entry which is preliminary data.</text>
</comment>
<feature type="compositionally biased region" description="Polar residues" evidence="1">
    <location>
        <begin position="116"/>
        <end position="139"/>
    </location>
</feature>
<dbReference type="EMBL" id="CAICTM010000056">
    <property type="protein sequence ID" value="CAB9499296.1"/>
    <property type="molecule type" value="Genomic_DNA"/>
</dbReference>
<feature type="region of interest" description="Disordered" evidence="1">
    <location>
        <begin position="1"/>
        <end position="95"/>
    </location>
</feature>
<gene>
    <name evidence="2" type="ORF">SEMRO_57_G033500.1</name>
</gene>
<feature type="compositionally biased region" description="Polar residues" evidence="1">
    <location>
        <begin position="1"/>
        <end position="13"/>
    </location>
</feature>